<dbReference type="EMBL" id="CP025016">
    <property type="protein sequence ID" value="AUW47946.1"/>
    <property type="molecule type" value="Genomic_DNA"/>
</dbReference>
<reference evidence="1 2" key="1">
    <citation type="submission" date="2017-11" db="EMBL/GenBank/DDBJ databases">
        <title>Complete genome of Rhizobium leguminosarum Norway, an ineffective micro-symbiont.</title>
        <authorList>
            <person name="Hoffrichter A."/>
            <person name="Liang J."/>
            <person name="Brachmann A."/>
            <person name="Marin M."/>
        </authorList>
    </citation>
    <scope>NUCLEOTIDE SEQUENCE [LARGE SCALE GENOMIC DNA]</scope>
    <source>
        <strain evidence="1 2">Norway</strain>
        <plasmid evidence="2">Plasmid prln4</plasmid>
    </source>
</reference>
<accession>A0A2K9ZI47</accession>
<dbReference type="AlphaFoldDB" id="A0A2K9ZI47"/>
<name>A0A2K9ZI47_RHILE</name>
<geneLocation type="plasmid" evidence="2">
    <name>prln4</name>
</geneLocation>
<evidence type="ECO:0000313" key="2">
    <source>
        <dbReference type="Proteomes" id="UP000238523"/>
    </source>
</evidence>
<organism evidence="1 2">
    <name type="scientific">Rhizobium leguminosarum</name>
    <dbReference type="NCBI Taxonomy" id="384"/>
    <lineage>
        <taxon>Bacteria</taxon>
        <taxon>Pseudomonadati</taxon>
        <taxon>Pseudomonadota</taxon>
        <taxon>Alphaproteobacteria</taxon>
        <taxon>Hyphomicrobiales</taxon>
        <taxon>Rhizobiaceae</taxon>
        <taxon>Rhizobium/Agrobacterium group</taxon>
        <taxon>Rhizobium</taxon>
    </lineage>
</organism>
<dbReference type="Proteomes" id="UP000238523">
    <property type="component" value="Plasmid pRLN4"/>
</dbReference>
<gene>
    <name evidence="1" type="ORF">CUJ84_pRLN4000239</name>
</gene>
<evidence type="ECO:0000313" key="1">
    <source>
        <dbReference type="EMBL" id="AUW47946.1"/>
    </source>
</evidence>
<sequence>MRLAINYFRRFNIAAWRLGILMREAGLSATWSG</sequence>
<keyword evidence="1" id="KW-0614">Plasmid</keyword>
<proteinExistence type="predicted"/>
<protein>
    <submittedName>
        <fullName evidence="1">Uncharacterized protein</fullName>
    </submittedName>
</protein>